<evidence type="ECO:0000313" key="10">
    <source>
        <dbReference type="EMBL" id="CAB4783805.1"/>
    </source>
</evidence>
<protein>
    <submittedName>
        <fullName evidence="9">Unannotated protein</fullName>
    </submittedName>
</protein>
<dbReference type="EMBL" id="CAFBOC010000007">
    <property type="protein sequence ID" value="CAB4975204.1"/>
    <property type="molecule type" value="Genomic_DNA"/>
</dbReference>
<evidence type="ECO:0000313" key="11">
    <source>
        <dbReference type="EMBL" id="CAB4829718.1"/>
    </source>
</evidence>
<keyword evidence="5" id="KW-0464">Manganese</keyword>
<evidence type="ECO:0000313" key="8">
    <source>
        <dbReference type="EMBL" id="CAB4701816.1"/>
    </source>
</evidence>
<proteinExistence type="inferred from homology"/>
<evidence type="ECO:0000256" key="3">
    <source>
        <dbReference type="ARBA" id="ARBA00022723"/>
    </source>
</evidence>
<dbReference type="InterPro" id="IPR000994">
    <property type="entry name" value="Pept_M24"/>
</dbReference>
<evidence type="ECO:0000313" key="15">
    <source>
        <dbReference type="EMBL" id="CAB5073236.1"/>
    </source>
</evidence>
<dbReference type="GO" id="GO:0070006">
    <property type="term" value="F:metalloaminopeptidase activity"/>
    <property type="evidence" value="ECO:0007669"/>
    <property type="project" value="InterPro"/>
</dbReference>
<dbReference type="Gene3D" id="3.40.350.10">
    <property type="entry name" value="Creatinase/prolidase N-terminal domain"/>
    <property type="match status" value="1"/>
</dbReference>
<dbReference type="SUPFAM" id="SSF55920">
    <property type="entry name" value="Creatinase/aminopeptidase"/>
    <property type="match status" value="1"/>
</dbReference>
<evidence type="ECO:0000313" key="13">
    <source>
        <dbReference type="EMBL" id="CAB4950491.1"/>
    </source>
</evidence>
<dbReference type="InterPro" id="IPR052433">
    <property type="entry name" value="X-Pro_dipept-like"/>
</dbReference>
<dbReference type="GO" id="GO:0030145">
    <property type="term" value="F:manganese ion binding"/>
    <property type="evidence" value="ECO:0007669"/>
    <property type="project" value="InterPro"/>
</dbReference>
<evidence type="ECO:0000313" key="9">
    <source>
        <dbReference type="EMBL" id="CAB4724099.1"/>
    </source>
</evidence>
<evidence type="ECO:0000256" key="4">
    <source>
        <dbReference type="ARBA" id="ARBA00022801"/>
    </source>
</evidence>
<feature type="domain" description="Aminopeptidase P N-terminal" evidence="6">
    <location>
        <begin position="20"/>
        <end position="152"/>
    </location>
</feature>
<evidence type="ECO:0000313" key="12">
    <source>
        <dbReference type="EMBL" id="CAB4869981.1"/>
    </source>
</evidence>
<dbReference type="InterPro" id="IPR029149">
    <property type="entry name" value="Creatin/AminoP/Spt16_N"/>
</dbReference>
<keyword evidence="3" id="KW-0479">Metal-binding</keyword>
<dbReference type="AlphaFoldDB" id="A0A6J6RNN8"/>
<dbReference type="InterPro" id="IPR036005">
    <property type="entry name" value="Creatinase/aminopeptidase-like"/>
</dbReference>
<dbReference type="Pfam" id="PF05195">
    <property type="entry name" value="AMP_N"/>
    <property type="match status" value="1"/>
</dbReference>
<dbReference type="SMART" id="SM01011">
    <property type="entry name" value="AMP_N"/>
    <property type="match status" value="1"/>
</dbReference>
<dbReference type="EMBL" id="CAFABH010000014">
    <property type="protein sequence ID" value="CAB4829718.1"/>
    <property type="molecule type" value="Genomic_DNA"/>
</dbReference>
<dbReference type="EMBL" id="CAESAE010000006">
    <property type="protein sequence ID" value="CAB4342044.1"/>
    <property type="molecule type" value="Genomic_DNA"/>
</dbReference>
<organism evidence="9">
    <name type="scientific">freshwater metagenome</name>
    <dbReference type="NCBI Taxonomy" id="449393"/>
    <lineage>
        <taxon>unclassified sequences</taxon>
        <taxon>metagenomes</taxon>
        <taxon>ecological metagenomes</taxon>
    </lineage>
</organism>
<evidence type="ECO:0000256" key="5">
    <source>
        <dbReference type="ARBA" id="ARBA00023211"/>
    </source>
</evidence>
<dbReference type="SUPFAM" id="SSF53092">
    <property type="entry name" value="Creatinase/prolidase N-terminal domain"/>
    <property type="match status" value="1"/>
</dbReference>
<gene>
    <name evidence="8" type="ORF">UFOPK2510_01362</name>
    <name evidence="9" type="ORF">UFOPK2718_00746</name>
    <name evidence="10" type="ORF">UFOPK2936_01131</name>
    <name evidence="11" type="ORF">UFOPK3174_00944</name>
    <name evidence="12" type="ORF">UFOPK3328_00992</name>
    <name evidence="13" type="ORF">UFOPK3779_01169</name>
    <name evidence="14" type="ORF">UFOPK3913_00748</name>
    <name evidence="7" type="ORF">UFOPK4107_01097</name>
    <name evidence="15" type="ORF">UFOPK4403_00906</name>
</gene>
<evidence type="ECO:0000259" key="6">
    <source>
        <dbReference type="SMART" id="SM01011"/>
    </source>
</evidence>
<dbReference type="PANTHER" id="PTHR43226">
    <property type="entry name" value="XAA-PRO AMINOPEPTIDASE 3"/>
    <property type="match status" value="1"/>
</dbReference>
<accession>A0A6J6RNN8</accession>
<dbReference type="GO" id="GO:0006508">
    <property type="term" value="P:proteolysis"/>
    <property type="evidence" value="ECO:0007669"/>
    <property type="project" value="TreeGrafter"/>
</dbReference>
<dbReference type="PANTHER" id="PTHR43226:SF4">
    <property type="entry name" value="XAA-PRO AMINOPEPTIDASE 3"/>
    <property type="match status" value="1"/>
</dbReference>
<dbReference type="EMBL" id="CAEZZW010000006">
    <property type="protein sequence ID" value="CAB4783805.1"/>
    <property type="molecule type" value="Genomic_DNA"/>
</dbReference>
<comment type="cofactor">
    <cofactor evidence="1">
        <name>Mn(2+)</name>
        <dbReference type="ChEBI" id="CHEBI:29035"/>
    </cofactor>
</comment>
<sequence length="473" mass="52702">MATKNDLNHQGLPGLYQESFSKEILSARRAIVSSQLENSGMAIIQGAPRPSGSVLFRQTNDMYYLSGVEVPHAYLTISGQNNFSILYLPHLNPGAERDEGKSLNASENIMVTELVGVDSVRPLEALPHDLSLFVLKTNKPKFYTPMRGPELGSESRDGILKAIAYSLADPWRKSVSTPSFFINKLKGAFPEAVFADLSPMLDAMREQKDTREIEVLRIAGELCAQGITEAMRSTIPGIFEYQLAAVASFLFNQGGARGEGYRAIVATGKNAWHGHYGKLNSELTDGELVLMDFAPDFAYYTSDIGRMWPVNGKFSSEQRTLYSFIVKYHRSLLEQTRPGRVPNQIMDDVAARMSKVIDETKFANDSQKQAASKALDFRGHFSHPVGMSVHDIGEYRNRPLSEGTVFSVDPMMWIEDEKSYIRCEDTVVITKDGYENLTSSAPLDCDEIEDVMKEPGILQKLHESTKQEATNEK</sequence>
<dbReference type="Gene3D" id="3.90.230.10">
    <property type="entry name" value="Creatinase/methionine aminopeptidase superfamily"/>
    <property type="match status" value="1"/>
</dbReference>
<evidence type="ECO:0000256" key="2">
    <source>
        <dbReference type="ARBA" id="ARBA00008766"/>
    </source>
</evidence>
<dbReference type="EMBL" id="CAFBNH010000007">
    <property type="protein sequence ID" value="CAB4950491.1"/>
    <property type="molecule type" value="Genomic_DNA"/>
</dbReference>
<dbReference type="EMBL" id="CAEZXO010000010">
    <property type="protein sequence ID" value="CAB4701816.1"/>
    <property type="molecule type" value="Genomic_DNA"/>
</dbReference>
<evidence type="ECO:0000256" key="1">
    <source>
        <dbReference type="ARBA" id="ARBA00001936"/>
    </source>
</evidence>
<dbReference type="InterPro" id="IPR007865">
    <property type="entry name" value="Aminopep_P_N"/>
</dbReference>
<evidence type="ECO:0000313" key="14">
    <source>
        <dbReference type="EMBL" id="CAB4975204.1"/>
    </source>
</evidence>
<dbReference type="EMBL" id="CAEZYM010000006">
    <property type="protein sequence ID" value="CAB4724099.1"/>
    <property type="molecule type" value="Genomic_DNA"/>
</dbReference>
<dbReference type="Pfam" id="PF00557">
    <property type="entry name" value="Peptidase_M24"/>
    <property type="match status" value="1"/>
</dbReference>
<keyword evidence="4" id="KW-0378">Hydrolase</keyword>
<reference evidence="9" key="1">
    <citation type="submission" date="2020-05" db="EMBL/GenBank/DDBJ databases">
        <authorList>
            <person name="Chiriac C."/>
            <person name="Salcher M."/>
            <person name="Ghai R."/>
            <person name="Kavagutti S V."/>
        </authorList>
    </citation>
    <scope>NUCLEOTIDE SEQUENCE</scope>
</reference>
<name>A0A6J6RNN8_9ZZZZ</name>
<comment type="similarity">
    <text evidence="2">Belongs to the peptidase M24B family.</text>
</comment>
<dbReference type="EMBL" id="CAFBLD010000006">
    <property type="protein sequence ID" value="CAB4869981.1"/>
    <property type="molecule type" value="Genomic_DNA"/>
</dbReference>
<dbReference type="EMBL" id="CAFBQX010000004">
    <property type="protein sequence ID" value="CAB5073236.1"/>
    <property type="molecule type" value="Genomic_DNA"/>
</dbReference>
<evidence type="ECO:0000313" key="7">
    <source>
        <dbReference type="EMBL" id="CAB4342044.1"/>
    </source>
</evidence>